<sequence>MTRDMFHRRFDVPGSGALPVPPRAAPARSAPSGGARHATPVQGGL</sequence>
<gene>
    <name evidence="2" type="ORF">ACFO6S_10290</name>
</gene>
<comment type="caution">
    <text evidence="2">The sequence shown here is derived from an EMBL/GenBank/DDBJ whole genome shotgun (WGS) entry which is preliminary data.</text>
</comment>
<keyword evidence="3" id="KW-1185">Reference proteome</keyword>
<proteinExistence type="predicted"/>
<evidence type="ECO:0000256" key="1">
    <source>
        <dbReference type="SAM" id="MobiDB-lite"/>
    </source>
</evidence>
<name>A0ABV9FU52_9NOCA</name>
<evidence type="ECO:0000313" key="3">
    <source>
        <dbReference type="Proteomes" id="UP001595914"/>
    </source>
</evidence>
<protein>
    <submittedName>
        <fullName evidence="2">Uncharacterized protein</fullName>
    </submittedName>
</protein>
<dbReference type="EMBL" id="JBHSFO010000004">
    <property type="protein sequence ID" value="MFC4604072.1"/>
    <property type="molecule type" value="Genomic_DNA"/>
</dbReference>
<feature type="compositionally biased region" description="Basic and acidic residues" evidence="1">
    <location>
        <begin position="1"/>
        <end position="11"/>
    </location>
</feature>
<evidence type="ECO:0000313" key="2">
    <source>
        <dbReference type="EMBL" id="MFC4604072.1"/>
    </source>
</evidence>
<reference evidence="3" key="1">
    <citation type="journal article" date="2019" name="Int. J. Syst. Evol. Microbiol.">
        <title>The Global Catalogue of Microorganisms (GCM) 10K type strain sequencing project: providing services to taxonomists for standard genome sequencing and annotation.</title>
        <authorList>
            <consortium name="The Broad Institute Genomics Platform"/>
            <consortium name="The Broad Institute Genome Sequencing Center for Infectious Disease"/>
            <person name="Wu L."/>
            <person name="Ma J."/>
        </authorList>
    </citation>
    <scope>NUCLEOTIDE SEQUENCE [LARGE SCALE GENOMIC DNA]</scope>
    <source>
        <strain evidence="3">CCUG 54520</strain>
    </source>
</reference>
<feature type="compositionally biased region" description="Low complexity" evidence="1">
    <location>
        <begin position="25"/>
        <end position="36"/>
    </location>
</feature>
<dbReference type="Proteomes" id="UP001595914">
    <property type="component" value="Unassembled WGS sequence"/>
</dbReference>
<feature type="region of interest" description="Disordered" evidence="1">
    <location>
        <begin position="1"/>
        <end position="45"/>
    </location>
</feature>
<accession>A0ABV9FU52</accession>
<organism evidence="2 3">
    <name type="scientific">Rhodococcus kronopolitis</name>
    <dbReference type="NCBI Taxonomy" id="1460226"/>
    <lineage>
        <taxon>Bacteria</taxon>
        <taxon>Bacillati</taxon>
        <taxon>Actinomycetota</taxon>
        <taxon>Actinomycetes</taxon>
        <taxon>Mycobacteriales</taxon>
        <taxon>Nocardiaceae</taxon>
        <taxon>Rhodococcus</taxon>
    </lineage>
</organism>
<dbReference type="RefSeq" id="WP_378416592.1">
    <property type="nucleotide sequence ID" value="NZ_JBHSFO010000004.1"/>
</dbReference>